<dbReference type="SUPFAM" id="SSF46689">
    <property type="entry name" value="Homeodomain-like"/>
    <property type="match status" value="1"/>
</dbReference>
<dbReference type="PROSITE" id="PS01081">
    <property type="entry name" value="HTH_TETR_1"/>
    <property type="match status" value="1"/>
</dbReference>
<evidence type="ECO:0000256" key="2">
    <source>
        <dbReference type="ARBA" id="ARBA00023015"/>
    </source>
</evidence>
<feature type="DNA-binding region" description="H-T-H motif" evidence="5">
    <location>
        <begin position="25"/>
        <end position="44"/>
    </location>
</feature>
<comment type="caution">
    <text evidence="7">The sequence shown here is derived from an EMBL/GenBank/DDBJ whole genome shotgun (WGS) entry which is preliminary data.</text>
</comment>
<dbReference type="GO" id="GO:0003677">
    <property type="term" value="F:DNA binding"/>
    <property type="evidence" value="ECO:0007669"/>
    <property type="project" value="UniProtKB-UniRule"/>
</dbReference>
<keyword evidence="8" id="KW-1185">Reference proteome</keyword>
<gene>
    <name evidence="7" type="ORF">NK662_15645</name>
</gene>
<feature type="domain" description="HTH tetR-type" evidence="6">
    <location>
        <begin position="2"/>
        <end position="62"/>
    </location>
</feature>
<evidence type="ECO:0000313" key="8">
    <source>
        <dbReference type="Proteomes" id="UP001156102"/>
    </source>
</evidence>
<dbReference type="PANTHER" id="PTHR43479:SF22">
    <property type="entry name" value="TRANSCRIPTIONAL REGULATOR, TETR FAMILY"/>
    <property type="match status" value="1"/>
</dbReference>
<dbReference type="InterPro" id="IPR001647">
    <property type="entry name" value="HTH_TetR"/>
</dbReference>
<evidence type="ECO:0000313" key="7">
    <source>
        <dbReference type="EMBL" id="MCP8969960.1"/>
    </source>
</evidence>
<evidence type="ECO:0000256" key="5">
    <source>
        <dbReference type="PROSITE-ProRule" id="PRU00335"/>
    </source>
</evidence>
<organism evidence="7 8">
    <name type="scientific">Ectobacillus ponti</name>
    <dbReference type="NCBI Taxonomy" id="2961894"/>
    <lineage>
        <taxon>Bacteria</taxon>
        <taxon>Bacillati</taxon>
        <taxon>Bacillota</taxon>
        <taxon>Bacilli</taxon>
        <taxon>Bacillales</taxon>
        <taxon>Bacillaceae</taxon>
        <taxon>Ectobacillus</taxon>
    </lineage>
</organism>
<evidence type="ECO:0000256" key="3">
    <source>
        <dbReference type="ARBA" id="ARBA00023125"/>
    </source>
</evidence>
<dbReference type="AlphaFoldDB" id="A0AA41XBK8"/>
<reference evidence="7" key="1">
    <citation type="submission" date="2022-07" db="EMBL/GenBank/DDBJ databases">
        <authorList>
            <person name="Li W.-J."/>
            <person name="Deng Q.-Q."/>
        </authorList>
    </citation>
    <scope>NUCLEOTIDE SEQUENCE</scope>
    <source>
        <strain evidence="7">SYSU M60031</strain>
    </source>
</reference>
<dbReference type="PROSITE" id="PS50977">
    <property type="entry name" value="HTH_TETR_2"/>
    <property type="match status" value="1"/>
</dbReference>
<dbReference type="EMBL" id="JANCLT010000008">
    <property type="protein sequence ID" value="MCP8969960.1"/>
    <property type="molecule type" value="Genomic_DNA"/>
</dbReference>
<keyword evidence="1" id="KW-0678">Repressor</keyword>
<keyword evidence="4" id="KW-0804">Transcription</keyword>
<dbReference type="InterPro" id="IPR050624">
    <property type="entry name" value="HTH-type_Tx_Regulator"/>
</dbReference>
<dbReference type="PANTHER" id="PTHR43479">
    <property type="entry name" value="ACREF/ENVCD OPERON REPRESSOR-RELATED"/>
    <property type="match status" value="1"/>
</dbReference>
<dbReference type="InterPro" id="IPR009057">
    <property type="entry name" value="Homeodomain-like_sf"/>
</dbReference>
<dbReference type="Gene3D" id="1.10.357.10">
    <property type="entry name" value="Tetracycline Repressor, domain 2"/>
    <property type="match status" value="1"/>
</dbReference>
<evidence type="ECO:0000256" key="1">
    <source>
        <dbReference type="ARBA" id="ARBA00022491"/>
    </source>
</evidence>
<dbReference type="PRINTS" id="PR00455">
    <property type="entry name" value="HTHTETR"/>
</dbReference>
<dbReference type="Proteomes" id="UP001156102">
    <property type="component" value="Unassembled WGS sequence"/>
</dbReference>
<dbReference type="Pfam" id="PF00440">
    <property type="entry name" value="TetR_N"/>
    <property type="match status" value="1"/>
</dbReference>
<dbReference type="GO" id="GO:0045892">
    <property type="term" value="P:negative regulation of DNA-templated transcription"/>
    <property type="evidence" value="ECO:0007669"/>
    <property type="project" value="UniProtKB-ARBA"/>
</dbReference>
<accession>A0AA41XBK8</accession>
<evidence type="ECO:0000256" key="4">
    <source>
        <dbReference type="ARBA" id="ARBA00023163"/>
    </source>
</evidence>
<dbReference type="RefSeq" id="WP_254759878.1">
    <property type="nucleotide sequence ID" value="NZ_JANCLT010000008.1"/>
</dbReference>
<proteinExistence type="predicted"/>
<evidence type="ECO:0000259" key="6">
    <source>
        <dbReference type="PROSITE" id="PS50977"/>
    </source>
</evidence>
<keyword evidence="2" id="KW-0805">Transcription regulation</keyword>
<dbReference type="FunFam" id="1.10.10.60:FF:000141">
    <property type="entry name" value="TetR family transcriptional regulator"/>
    <property type="match status" value="1"/>
</dbReference>
<name>A0AA41XBK8_9BACI</name>
<dbReference type="InterPro" id="IPR023772">
    <property type="entry name" value="DNA-bd_HTH_TetR-type_CS"/>
</dbReference>
<keyword evidence="3 5" id="KW-0238">DNA-binding</keyword>
<protein>
    <submittedName>
        <fullName evidence="7">TetR/AcrR family transcriptional regulator</fullName>
    </submittedName>
</protein>
<sequence>MHDRKQHVMKMAHQLFIDKGFQATSIQDILEYSGISKGTFYNYFSSKNELLISLFKTLHQQMEQERNELLIGQDPADLAVFARQIELHLQRNRENKLITLFEEVMFSNDEELKEFLKKGQLQTVNWVYRRFLDLFGEAKQPFLLDCAIMFLGILHHNLKYYGMVHQSNANLDKVVHYSVARLVSMVEETAASDDQLFPPKLLESWLPEYQDKGRALQGEIRECLTSLKQQLSPADTRYIQLLDFLQEESHIREPRRFLMESAWLSLQAGPFPQDDLRTLQTLLAGI</sequence>